<dbReference type="RefSeq" id="XP_064665928.1">
    <property type="nucleotide sequence ID" value="XM_064812275.1"/>
</dbReference>
<evidence type="ECO:0000256" key="2">
    <source>
        <dbReference type="ARBA" id="ARBA00009063"/>
    </source>
</evidence>
<dbReference type="GO" id="GO:0031201">
    <property type="term" value="C:SNARE complex"/>
    <property type="evidence" value="ECO:0007669"/>
    <property type="project" value="TreeGrafter"/>
</dbReference>
<keyword evidence="4 7" id="KW-1133">Transmembrane helix</keyword>
<dbReference type="GO" id="GO:0012505">
    <property type="term" value="C:endomembrane system"/>
    <property type="evidence" value="ECO:0007669"/>
    <property type="project" value="TreeGrafter"/>
</dbReference>
<organism evidence="9 10">
    <name type="scientific">Canariomyces notabilis</name>
    <dbReference type="NCBI Taxonomy" id="2074819"/>
    <lineage>
        <taxon>Eukaryota</taxon>
        <taxon>Fungi</taxon>
        <taxon>Dikarya</taxon>
        <taxon>Ascomycota</taxon>
        <taxon>Pezizomycotina</taxon>
        <taxon>Sordariomycetes</taxon>
        <taxon>Sordariomycetidae</taxon>
        <taxon>Sordariales</taxon>
        <taxon>Chaetomiaceae</taxon>
        <taxon>Canariomyces</taxon>
    </lineage>
</organism>
<feature type="transmembrane region" description="Helical" evidence="7">
    <location>
        <begin position="238"/>
        <end position="261"/>
    </location>
</feature>
<evidence type="ECO:0000313" key="10">
    <source>
        <dbReference type="Proteomes" id="UP001302812"/>
    </source>
</evidence>
<dbReference type="SUPFAM" id="SSF47661">
    <property type="entry name" value="t-snare proteins"/>
    <property type="match status" value="1"/>
</dbReference>
<dbReference type="SMART" id="SM00397">
    <property type="entry name" value="t_SNARE"/>
    <property type="match status" value="1"/>
</dbReference>
<dbReference type="InterPro" id="IPR006011">
    <property type="entry name" value="Syntaxin_N"/>
</dbReference>
<comment type="subcellular location">
    <subcellularLocation>
        <location evidence="1">Membrane</location>
        <topology evidence="1">Single-pass type IV membrane protein</topology>
    </subcellularLocation>
</comment>
<dbReference type="GeneID" id="89936400"/>
<evidence type="ECO:0000313" key="9">
    <source>
        <dbReference type="EMBL" id="KAK4108358.1"/>
    </source>
</evidence>
<dbReference type="GO" id="GO:0006887">
    <property type="term" value="P:exocytosis"/>
    <property type="evidence" value="ECO:0007669"/>
    <property type="project" value="TreeGrafter"/>
</dbReference>
<evidence type="ECO:0000256" key="7">
    <source>
        <dbReference type="SAM" id="Phobius"/>
    </source>
</evidence>
<dbReference type="GO" id="GO:0006906">
    <property type="term" value="P:vesicle fusion"/>
    <property type="evidence" value="ECO:0007669"/>
    <property type="project" value="TreeGrafter"/>
</dbReference>
<dbReference type="InterPro" id="IPR000727">
    <property type="entry name" value="T_SNARE_dom"/>
</dbReference>
<gene>
    <name evidence="9" type="ORF">N656DRAFT_718369</name>
</gene>
<evidence type="ECO:0000256" key="1">
    <source>
        <dbReference type="ARBA" id="ARBA00004211"/>
    </source>
</evidence>
<proteinExistence type="inferred from homology"/>
<dbReference type="GO" id="GO:0006886">
    <property type="term" value="P:intracellular protein transport"/>
    <property type="evidence" value="ECO:0007669"/>
    <property type="project" value="TreeGrafter"/>
</dbReference>
<feature type="coiled-coil region" evidence="6">
    <location>
        <begin position="202"/>
        <end position="229"/>
    </location>
</feature>
<dbReference type="InterPro" id="IPR045242">
    <property type="entry name" value="Syntaxin"/>
</dbReference>
<dbReference type="Pfam" id="PF00804">
    <property type="entry name" value="Syntaxin"/>
    <property type="match status" value="1"/>
</dbReference>
<comment type="caution">
    <text evidence="9">The sequence shown here is derived from an EMBL/GenBank/DDBJ whole genome shotgun (WGS) entry which is preliminary data.</text>
</comment>
<dbReference type="Gene3D" id="1.20.58.70">
    <property type="match status" value="1"/>
</dbReference>
<dbReference type="EMBL" id="MU853364">
    <property type="protein sequence ID" value="KAK4108358.1"/>
    <property type="molecule type" value="Genomic_DNA"/>
</dbReference>
<reference evidence="9" key="1">
    <citation type="journal article" date="2023" name="Mol. Phylogenet. Evol.">
        <title>Genome-scale phylogeny and comparative genomics of the fungal order Sordariales.</title>
        <authorList>
            <person name="Hensen N."/>
            <person name="Bonometti L."/>
            <person name="Westerberg I."/>
            <person name="Brannstrom I.O."/>
            <person name="Guillou S."/>
            <person name="Cros-Aarteil S."/>
            <person name="Calhoun S."/>
            <person name="Haridas S."/>
            <person name="Kuo A."/>
            <person name="Mondo S."/>
            <person name="Pangilinan J."/>
            <person name="Riley R."/>
            <person name="LaButti K."/>
            <person name="Andreopoulos B."/>
            <person name="Lipzen A."/>
            <person name="Chen C."/>
            <person name="Yan M."/>
            <person name="Daum C."/>
            <person name="Ng V."/>
            <person name="Clum A."/>
            <person name="Steindorff A."/>
            <person name="Ohm R.A."/>
            <person name="Martin F."/>
            <person name="Silar P."/>
            <person name="Natvig D.O."/>
            <person name="Lalanne C."/>
            <person name="Gautier V."/>
            <person name="Ament-Velasquez S.L."/>
            <person name="Kruys A."/>
            <person name="Hutchinson M.I."/>
            <person name="Powell A.J."/>
            <person name="Barry K."/>
            <person name="Miller A.N."/>
            <person name="Grigoriev I.V."/>
            <person name="Debuchy R."/>
            <person name="Gladieux P."/>
            <person name="Hiltunen Thoren M."/>
            <person name="Johannesson H."/>
        </authorList>
    </citation>
    <scope>NUCLEOTIDE SEQUENCE</scope>
    <source>
        <strain evidence="9">CBS 508.74</strain>
    </source>
</reference>
<dbReference type="CDD" id="cd15849">
    <property type="entry name" value="SNARE_Sso1"/>
    <property type="match status" value="1"/>
</dbReference>
<keyword evidence="6" id="KW-0175">Coiled coil</keyword>
<evidence type="ECO:0000256" key="4">
    <source>
        <dbReference type="ARBA" id="ARBA00022989"/>
    </source>
</evidence>
<dbReference type="PANTHER" id="PTHR19957">
    <property type="entry name" value="SYNTAXIN"/>
    <property type="match status" value="1"/>
</dbReference>
<keyword evidence="10" id="KW-1185">Reference proteome</keyword>
<evidence type="ECO:0000256" key="3">
    <source>
        <dbReference type="ARBA" id="ARBA00022692"/>
    </source>
</evidence>
<dbReference type="InterPro" id="IPR010989">
    <property type="entry name" value="SNARE"/>
</dbReference>
<accession>A0AAN6T862</accession>
<protein>
    <submittedName>
        <fullName evidence="9">t-SNARE</fullName>
    </submittedName>
</protein>
<dbReference type="GO" id="GO:0000149">
    <property type="term" value="F:SNARE binding"/>
    <property type="evidence" value="ECO:0007669"/>
    <property type="project" value="TreeGrafter"/>
</dbReference>
<keyword evidence="5 7" id="KW-0472">Membrane</keyword>
<feature type="domain" description="T-SNARE coiled-coil homology" evidence="8">
    <location>
        <begin position="164"/>
        <end position="226"/>
    </location>
</feature>
<dbReference type="PANTHER" id="PTHR19957:SF307">
    <property type="entry name" value="PROTEIN SSO1-RELATED"/>
    <property type="match status" value="1"/>
</dbReference>
<sequence length="342" mass="38349">MASFNQGGQKPILQRCSEINNGVSEVESKLNRIAMLQKRSLSESGNSATKQELDALTEETMAQYRKLTQQVREVKSDPASGQSMNASQVRFVEKRLRDAIQKYQELESGYRTETRNQVERQFRIVRPDATDAEVREAVENSSSDQVFQQALMRNARQAQANEVLGAVRQRHQEMLEIEKRLGELLDLMQDMQVLLAKQEVTIAQIDTQAEQAAEDMVKANEQLESAVVTARKTRKKKWICLGICVAIVVIIVVAVVAYIMVNRASQGGGNKKRSLLQRDVLADLQMNTARSIEFANDQPVARSIDHIIPPTTRRRISRLGNVAAEKRFVVDLDGADPTGADK</sequence>
<dbReference type="GO" id="GO:0048278">
    <property type="term" value="P:vesicle docking"/>
    <property type="evidence" value="ECO:0007669"/>
    <property type="project" value="TreeGrafter"/>
</dbReference>
<reference evidence="9" key="2">
    <citation type="submission" date="2023-05" db="EMBL/GenBank/DDBJ databases">
        <authorList>
            <consortium name="Lawrence Berkeley National Laboratory"/>
            <person name="Steindorff A."/>
            <person name="Hensen N."/>
            <person name="Bonometti L."/>
            <person name="Westerberg I."/>
            <person name="Brannstrom I.O."/>
            <person name="Guillou S."/>
            <person name="Cros-Aarteil S."/>
            <person name="Calhoun S."/>
            <person name="Haridas S."/>
            <person name="Kuo A."/>
            <person name="Mondo S."/>
            <person name="Pangilinan J."/>
            <person name="Riley R."/>
            <person name="Labutti K."/>
            <person name="Andreopoulos B."/>
            <person name="Lipzen A."/>
            <person name="Chen C."/>
            <person name="Yanf M."/>
            <person name="Daum C."/>
            <person name="Ng V."/>
            <person name="Clum A."/>
            <person name="Ohm R."/>
            <person name="Martin F."/>
            <person name="Silar P."/>
            <person name="Natvig D."/>
            <person name="Lalanne C."/>
            <person name="Gautier V."/>
            <person name="Ament-Velasquez S.L."/>
            <person name="Kruys A."/>
            <person name="Hutchinson M.I."/>
            <person name="Powell A.J."/>
            <person name="Barry K."/>
            <person name="Miller A.N."/>
            <person name="Grigoriev I.V."/>
            <person name="Debuchy R."/>
            <person name="Gladieux P."/>
            <person name="Thoren M.H."/>
            <person name="Johannesson H."/>
        </authorList>
    </citation>
    <scope>NUCLEOTIDE SEQUENCE</scope>
    <source>
        <strain evidence="9">CBS 508.74</strain>
    </source>
</reference>
<evidence type="ECO:0000256" key="5">
    <source>
        <dbReference type="ARBA" id="ARBA00023136"/>
    </source>
</evidence>
<feature type="coiled-coil region" evidence="6">
    <location>
        <begin position="50"/>
        <end position="109"/>
    </location>
</feature>
<evidence type="ECO:0000259" key="8">
    <source>
        <dbReference type="PROSITE" id="PS50192"/>
    </source>
</evidence>
<dbReference type="Pfam" id="PF05739">
    <property type="entry name" value="SNARE"/>
    <property type="match status" value="1"/>
</dbReference>
<evidence type="ECO:0000256" key="6">
    <source>
        <dbReference type="SAM" id="Coils"/>
    </source>
</evidence>
<dbReference type="PROSITE" id="PS50192">
    <property type="entry name" value="T_SNARE"/>
    <property type="match status" value="1"/>
</dbReference>
<dbReference type="AlphaFoldDB" id="A0AAN6T862"/>
<comment type="similarity">
    <text evidence="2">Belongs to the syntaxin family.</text>
</comment>
<dbReference type="GO" id="GO:0005484">
    <property type="term" value="F:SNAP receptor activity"/>
    <property type="evidence" value="ECO:0007669"/>
    <property type="project" value="TreeGrafter"/>
</dbReference>
<dbReference type="Proteomes" id="UP001302812">
    <property type="component" value="Unassembled WGS sequence"/>
</dbReference>
<dbReference type="GO" id="GO:0005886">
    <property type="term" value="C:plasma membrane"/>
    <property type="evidence" value="ECO:0007669"/>
    <property type="project" value="TreeGrafter"/>
</dbReference>
<name>A0AAN6T862_9PEZI</name>
<keyword evidence="3 7" id="KW-0812">Transmembrane</keyword>